<dbReference type="AlphaFoldDB" id="A0A6J8BKX0"/>
<dbReference type="Proteomes" id="UP000507470">
    <property type="component" value="Unassembled WGS sequence"/>
</dbReference>
<dbReference type="EMBL" id="CACVKT020003512">
    <property type="protein sequence ID" value="CAC5384292.1"/>
    <property type="molecule type" value="Genomic_DNA"/>
</dbReference>
<evidence type="ECO:0000256" key="1">
    <source>
        <dbReference type="SAM" id="MobiDB-lite"/>
    </source>
</evidence>
<sequence length="175" mass="19998">MNASEAEANLFNFPSMESRSRDSTHEETKDLEPGLKLAVTLRHPATGASYAELMYSFRVVKITICFFRSGSFRSYNTCHSEEKLESSIVRQVIDHEDKHNQLHPSERRQGRQMSDGDHTHGRNAVTSAGVRQRDYLKHFFNSPPGSESIEWQESIYLVQQCNNTVTCSFNVKPPM</sequence>
<feature type="region of interest" description="Disordered" evidence="1">
    <location>
        <begin position="97"/>
        <end position="127"/>
    </location>
</feature>
<feature type="compositionally biased region" description="Basic and acidic residues" evidence="1">
    <location>
        <begin position="18"/>
        <end position="31"/>
    </location>
</feature>
<protein>
    <submittedName>
        <fullName evidence="2">Uncharacterized protein</fullName>
    </submittedName>
</protein>
<evidence type="ECO:0000313" key="2">
    <source>
        <dbReference type="EMBL" id="CAC5384292.1"/>
    </source>
</evidence>
<accession>A0A6J8BKX0</accession>
<organism evidence="2 3">
    <name type="scientific">Mytilus coruscus</name>
    <name type="common">Sea mussel</name>
    <dbReference type="NCBI Taxonomy" id="42192"/>
    <lineage>
        <taxon>Eukaryota</taxon>
        <taxon>Metazoa</taxon>
        <taxon>Spiralia</taxon>
        <taxon>Lophotrochozoa</taxon>
        <taxon>Mollusca</taxon>
        <taxon>Bivalvia</taxon>
        <taxon>Autobranchia</taxon>
        <taxon>Pteriomorphia</taxon>
        <taxon>Mytilida</taxon>
        <taxon>Mytiloidea</taxon>
        <taxon>Mytilidae</taxon>
        <taxon>Mytilinae</taxon>
        <taxon>Mytilus</taxon>
    </lineage>
</organism>
<reference evidence="2 3" key="1">
    <citation type="submission" date="2020-06" db="EMBL/GenBank/DDBJ databases">
        <authorList>
            <person name="Li R."/>
            <person name="Bekaert M."/>
        </authorList>
    </citation>
    <scope>NUCLEOTIDE SEQUENCE [LARGE SCALE GENOMIC DNA]</scope>
    <source>
        <strain evidence="3">wild</strain>
    </source>
</reference>
<name>A0A6J8BKX0_MYTCO</name>
<gene>
    <name evidence="2" type="ORF">MCOR_19954</name>
</gene>
<dbReference type="OrthoDB" id="10051449at2759"/>
<feature type="compositionally biased region" description="Basic and acidic residues" evidence="1">
    <location>
        <begin position="97"/>
        <end position="120"/>
    </location>
</feature>
<proteinExistence type="predicted"/>
<keyword evidence="3" id="KW-1185">Reference proteome</keyword>
<feature type="region of interest" description="Disordered" evidence="1">
    <location>
        <begin position="1"/>
        <end position="31"/>
    </location>
</feature>
<evidence type="ECO:0000313" key="3">
    <source>
        <dbReference type="Proteomes" id="UP000507470"/>
    </source>
</evidence>